<dbReference type="Proteomes" id="UP001265550">
    <property type="component" value="Unassembled WGS sequence"/>
</dbReference>
<accession>A0ABU1VDA8</accession>
<keyword evidence="4" id="KW-1185">Reference proteome</keyword>
<feature type="compositionally biased region" description="Gly residues" evidence="1">
    <location>
        <begin position="41"/>
        <end position="59"/>
    </location>
</feature>
<name>A0ABU1VDA8_9BURK</name>
<feature type="domain" description="Bacterial collagen-like protein middle" evidence="2">
    <location>
        <begin position="303"/>
        <end position="389"/>
    </location>
</feature>
<comment type="caution">
    <text evidence="3">The sequence shown here is derived from an EMBL/GenBank/DDBJ whole genome shotgun (WGS) entry which is preliminary data.</text>
</comment>
<evidence type="ECO:0000256" key="1">
    <source>
        <dbReference type="SAM" id="MobiDB-lite"/>
    </source>
</evidence>
<proteinExistence type="predicted"/>
<protein>
    <recommendedName>
        <fullName evidence="2">Bacterial collagen-like protein middle domain-containing protein</fullName>
    </recommendedName>
</protein>
<evidence type="ECO:0000259" key="2">
    <source>
        <dbReference type="Pfam" id="PF15984"/>
    </source>
</evidence>
<sequence>MKTTLEFNSQPHIRSGLTVLATAIIMALAGCSGNGHLNTAGSGGGSTPTGPGGAGGGGSTSSSPVAAVVQETGNTVSDAGQMVGSLGGTVQQVTTPVVGSASGSALGNVVQNAGGTVDSLGAAVSNGLGRIGSTDNPLGVTVSGTGSAVDGLGRTVSSAGDAITGLGSNPATSALRPLTNVGGAVVDRVGEAVSHAGNALESHALSGPLGRTLDGTSNVLERVIEAGVNTTQSVGATTGLGAPVANGVIAPIARTLGEAGEQLSGAAGSTPGAQGLGEILGNTSRTLTGVGMAVNAPSDNPPTSPVEQVGHVVNTLIVPITAPITQTVGGVGDVTGIGNPLGNLLVGTGAAVQHLGTGVAGNTSAPLAGAVGGVVQQTGGLVSSVGVAVGGTSSPAPSTGALAPVVNVVQAVTGGGGSGSGGTAPLANTLGTVTNTVGGLLGTLGR</sequence>
<reference evidence="3 4" key="1">
    <citation type="submission" date="2023-07" db="EMBL/GenBank/DDBJ databases">
        <title>Sorghum-associated microbial communities from plants grown in Nebraska, USA.</title>
        <authorList>
            <person name="Schachtman D."/>
        </authorList>
    </citation>
    <scope>NUCLEOTIDE SEQUENCE [LARGE SCALE GENOMIC DNA]</scope>
    <source>
        <strain evidence="3 4">BE240</strain>
    </source>
</reference>
<evidence type="ECO:0000313" key="3">
    <source>
        <dbReference type="EMBL" id="MDR7095444.1"/>
    </source>
</evidence>
<gene>
    <name evidence="3" type="ORF">J2X09_003195</name>
</gene>
<feature type="domain" description="Bacterial collagen-like protein middle" evidence="2">
    <location>
        <begin position="96"/>
        <end position="295"/>
    </location>
</feature>
<organism evidence="3 4">
    <name type="scientific">Hydrogenophaga laconesensis</name>
    <dbReference type="NCBI Taxonomy" id="1805971"/>
    <lineage>
        <taxon>Bacteria</taxon>
        <taxon>Pseudomonadati</taxon>
        <taxon>Pseudomonadota</taxon>
        <taxon>Betaproteobacteria</taxon>
        <taxon>Burkholderiales</taxon>
        <taxon>Comamonadaceae</taxon>
        <taxon>Hydrogenophaga</taxon>
    </lineage>
</organism>
<dbReference type="PROSITE" id="PS51257">
    <property type="entry name" value="PROKAR_LIPOPROTEIN"/>
    <property type="match status" value="1"/>
</dbReference>
<dbReference type="RefSeq" id="WP_204731289.1">
    <property type="nucleotide sequence ID" value="NZ_JAVDWE010000009.1"/>
</dbReference>
<dbReference type="InterPro" id="IPR031929">
    <property type="entry name" value="CLP_mid"/>
</dbReference>
<dbReference type="Pfam" id="PF15984">
    <property type="entry name" value="Collagen_mid"/>
    <property type="match status" value="2"/>
</dbReference>
<evidence type="ECO:0000313" key="4">
    <source>
        <dbReference type="Proteomes" id="UP001265550"/>
    </source>
</evidence>
<dbReference type="EMBL" id="JAVDWE010000009">
    <property type="protein sequence ID" value="MDR7095444.1"/>
    <property type="molecule type" value="Genomic_DNA"/>
</dbReference>
<feature type="region of interest" description="Disordered" evidence="1">
    <location>
        <begin position="41"/>
        <end position="64"/>
    </location>
</feature>